<evidence type="ECO:0000259" key="15">
    <source>
        <dbReference type="PROSITE" id="PS50113"/>
    </source>
</evidence>
<dbReference type="CDD" id="cd00082">
    <property type="entry name" value="HisKA"/>
    <property type="match status" value="1"/>
</dbReference>
<dbReference type="InterPro" id="IPR003594">
    <property type="entry name" value="HATPase_dom"/>
</dbReference>
<evidence type="ECO:0000256" key="8">
    <source>
        <dbReference type="ARBA" id="ARBA00022741"/>
    </source>
</evidence>
<keyword evidence="6" id="KW-0808">Transferase</keyword>
<dbReference type="InterPro" id="IPR000014">
    <property type="entry name" value="PAS"/>
</dbReference>
<sequence>MVSRPSQPNQWAWFSPWMIIGSVGILAAILFFLAAKNINREREFMLRALLSEANLLANSLEASSRTGMMGMGWGQNQLQLLLEETAQQPEILSAAIVTATGRIVAHNEAYKIGQRMLVNIPQGDQISYRFLDTPEKSFEVVRSYKPWFKKRGRGSHGMNCPFPQEEGACGNDDFYVVLGLDPSPFEAVQRQDLQQTVLLFGLMFLVGAAGIISLVWAQHYRDARKCLRDVEAFTSTLVNQMPVGLMATDKRGQIQRTNAAALQILKSPLINANIYAFPCFRSIAKQLENEEKVVEQDVLYSTDGTNRVPLLVNAAVIRDGEERISGYVFLFTDMTNIKQLEEQLHRSERLAALGRLAAGVAHEIRNPLSSIKGFATILGGRLKDDDRARKIAEVMSQEVERLNRVVSELLDFARPTELQKRVCLCSELIQHTSRLVEMDASHQGVEVQSLINPEDLQVEVDPDRFSQVLLNLYLNALQSMENGGTLQIRVYREADQAVFKISDSGMGISSEDLPHIFDPYYTTKPRGVGLGLANVHKLMEAHGGDIEVESVPGKGTSFTLRLPAIRKEFIPKGNQSFQENRRK</sequence>
<accession>A0A9W6FTG0</accession>
<dbReference type="Proteomes" id="UP001144372">
    <property type="component" value="Unassembled WGS sequence"/>
</dbReference>
<gene>
    <name evidence="16" type="ORF">DAMNIGENAA_06040</name>
</gene>
<dbReference type="GO" id="GO:0005886">
    <property type="term" value="C:plasma membrane"/>
    <property type="evidence" value="ECO:0007669"/>
    <property type="project" value="UniProtKB-SubCell"/>
</dbReference>
<evidence type="ECO:0000256" key="12">
    <source>
        <dbReference type="ARBA" id="ARBA00023012"/>
    </source>
</evidence>
<dbReference type="PROSITE" id="PS50113">
    <property type="entry name" value="PAC"/>
    <property type="match status" value="1"/>
</dbReference>
<evidence type="ECO:0000256" key="11">
    <source>
        <dbReference type="ARBA" id="ARBA00022989"/>
    </source>
</evidence>
<dbReference type="EMBL" id="BSDR01000001">
    <property type="protein sequence ID" value="GLI33171.1"/>
    <property type="molecule type" value="Genomic_DNA"/>
</dbReference>
<evidence type="ECO:0000313" key="17">
    <source>
        <dbReference type="Proteomes" id="UP001144372"/>
    </source>
</evidence>
<keyword evidence="10" id="KW-0067">ATP-binding</keyword>
<keyword evidence="4" id="KW-1003">Cell membrane</keyword>
<dbReference type="FunFam" id="3.30.565.10:FF:000006">
    <property type="entry name" value="Sensor histidine kinase WalK"/>
    <property type="match status" value="1"/>
</dbReference>
<comment type="caution">
    <text evidence="16">The sequence shown here is derived from an EMBL/GenBank/DDBJ whole genome shotgun (WGS) entry which is preliminary data.</text>
</comment>
<feature type="transmembrane region" description="Helical" evidence="13">
    <location>
        <begin position="197"/>
        <end position="217"/>
    </location>
</feature>
<dbReference type="SUPFAM" id="SSF103190">
    <property type="entry name" value="Sensory domain-like"/>
    <property type="match status" value="1"/>
</dbReference>
<evidence type="ECO:0000256" key="10">
    <source>
        <dbReference type="ARBA" id="ARBA00022840"/>
    </source>
</evidence>
<feature type="transmembrane region" description="Helical" evidence="13">
    <location>
        <begin position="12"/>
        <end position="35"/>
    </location>
</feature>
<proteinExistence type="predicted"/>
<dbReference type="EC" id="2.7.13.3" evidence="3"/>
<dbReference type="PRINTS" id="PR00344">
    <property type="entry name" value="BCTRLSENSOR"/>
</dbReference>
<dbReference type="SUPFAM" id="SSF55785">
    <property type="entry name" value="PYP-like sensor domain (PAS domain)"/>
    <property type="match status" value="1"/>
</dbReference>
<dbReference type="InterPro" id="IPR005467">
    <property type="entry name" value="His_kinase_dom"/>
</dbReference>
<dbReference type="Gene3D" id="3.30.450.20">
    <property type="entry name" value="PAS domain"/>
    <property type="match status" value="1"/>
</dbReference>
<evidence type="ECO:0000256" key="5">
    <source>
        <dbReference type="ARBA" id="ARBA00022553"/>
    </source>
</evidence>
<organism evidence="16 17">
    <name type="scientific">Desulforhabdus amnigena</name>
    <dbReference type="NCBI Taxonomy" id="40218"/>
    <lineage>
        <taxon>Bacteria</taxon>
        <taxon>Pseudomonadati</taxon>
        <taxon>Thermodesulfobacteriota</taxon>
        <taxon>Syntrophobacteria</taxon>
        <taxon>Syntrophobacterales</taxon>
        <taxon>Syntrophobacteraceae</taxon>
        <taxon>Desulforhabdus</taxon>
    </lineage>
</organism>
<dbReference type="PANTHER" id="PTHR43065:SF10">
    <property type="entry name" value="PEROXIDE STRESS-ACTIVATED HISTIDINE KINASE MAK3"/>
    <property type="match status" value="1"/>
</dbReference>
<evidence type="ECO:0000313" key="16">
    <source>
        <dbReference type="EMBL" id="GLI33171.1"/>
    </source>
</evidence>
<dbReference type="InterPro" id="IPR004358">
    <property type="entry name" value="Sig_transdc_His_kin-like_C"/>
</dbReference>
<keyword evidence="9" id="KW-0418">Kinase</keyword>
<comment type="subcellular location">
    <subcellularLocation>
        <location evidence="2">Cell membrane</location>
        <topology evidence="2">Multi-pass membrane protein</topology>
    </subcellularLocation>
</comment>
<evidence type="ECO:0000256" key="7">
    <source>
        <dbReference type="ARBA" id="ARBA00022692"/>
    </source>
</evidence>
<dbReference type="Gene3D" id="1.10.287.130">
    <property type="match status" value="1"/>
</dbReference>
<evidence type="ECO:0000256" key="4">
    <source>
        <dbReference type="ARBA" id="ARBA00022475"/>
    </source>
</evidence>
<keyword evidence="7 13" id="KW-0812">Transmembrane</keyword>
<protein>
    <recommendedName>
        <fullName evidence="3">histidine kinase</fullName>
        <ecNumber evidence="3">2.7.13.3</ecNumber>
    </recommendedName>
</protein>
<evidence type="ECO:0000256" key="1">
    <source>
        <dbReference type="ARBA" id="ARBA00000085"/>
    </source>
</evidence>
<dbReference type="RefSeq" id="WP_281792188.1">
    <property type="nucleotide sequence ID" value="NZ_BSDR01000001.1"/>
</dbReference>
<dbReference type="Pfam" id="PF00512">
    <property type="entry name" value="HisKA"/>
    <property type="match status" value="1"/>
</dbReference>
<keyword evidence="5" id="KW-0597">Phosphoprotein</keyword>
<keyword evidence="11 13" id="KW-1133">Transmembrane helix</keyword>
<name>A0A9W6FTG0_9BACT</name>
<dbReference type="InterPro" id="IPR036890">
    <property type="entry name" value="HATPase_C_sf"/>
</dbReference>
<dbReference type="InterPro" id="IPR035965">
    <property type="entry name" value="PAS-like_dom_sf"/>
</dbReference>
<dbReference type="GO" id="GO:0005524">
    <property type="term" value="F:ATP binding"/>
    <property type="evidence" value="ECO:0007669"/>
    <property type="project" value="UniProtKB-KW"/>
</dbReference>
<dbReference type="Gene3D" id="3.30.565.10">
    <property type="entry name" value="Histidine kinase-like ATPase, C-terminal domain"/>
    <property type="match status" value="1"/>
</dbReference>
<comment type="catalytic activity">
    <reaction evidence="1">
        <text>ATP + protein L-histidine = ADP + protein N-phospho-L-histidine.</text>
        <dbReference type="EC" id="2.7.13.3"/>
    </reaction>
</comment>
<dbReference type="InterPro" id="IPR036097">
    <property type="entry name" value="HisK_dim/P_sf"/>
</dbReference>
<evidence type="ECO:0000256" key="13">
    <source>
        <dbReference type="SAM" id="Phobius"/>
    </source>
</evidence>
<dbReference type="PROSITE" id="PS50109">
    <property type="entry name" value="HIS_KIN"/>
    <property type="match status" value="1"/>
</dbReference>
<evidence type="ECO:0000256" key="2">
    <source>
        <dbReference type="ARBA" id="ARBA00004651"/>
    </source>
</evidence>
<keyword evidence="12" id="KW-0902">Two-component regulatory system</keyword>
<dbReference type="SUPFAM" id="SSF55874">
    <property type="entry name" value="ATPase domain of HSP90 chaperone/DNA topoisomerase II/histidine kinase"/>
    <property type="match status" value="1"/>
</dbReference>
<dbReference type="SMART" id="SM00388">
    <property type="entry name" value="HisKA"/>
    <property type="match status" value="1"/>
</dbReference>
<feature type="domain" description="PAC" evidence="15">
    <location>
        <begin position="292"/>
        <end position="346"/>
    </location>
</feature>
<dbReference type="GO" id="GO:0000155">
    <property type="term" value="F:phosphorelay sensor kinase activity"/>
    <property type="evidence" value="ECO:0007669"/>
    <property type="project" value="InterPro"/>
</dbReference>
<evidence type="ECO:0000256" key="3">
    <source>
        <dbReference type="ARBA" id="ARBA00012438"/>
    </source>
</evidence>
<dbReference type="CDD" id="cd00130">
    <property type="entry name" value="PAS"/>
    <property type="match status" value="1"/>
</dbReference>
<dbReference type="Pfam" id="PF13426">
    <property type="entry name" value="PAS_9"/>
    <property type="match status" value="1"/>
</dbReference>
<dbReference type="SMART" id="SM00387">
    <property type="entry name" value="HATPase_c"/>
    <property type="match status" value="1"/>
</dbReference>
<dbReference type="InterPro" id="IPR003661">
    <property type="entry name" value="HisK_dim/P_dom"/>
</dbReference>
<keyword evidence="17" id="KW-1185">Reference proteome</keyword>
<evidence type="ECO:0000256" key="9">
    <source>
        <dbReference type="ARBA" id="ARBA00022777"/>
    </source>
</evidence>
<dbReference type="Pfam" id="PF02518">
    <property type="entry name" value="HATPase_c"/>
    <property type="match status" value="1"/>
</dbReference>
<dbReference type="AlphaFoldDB" id="A0A9W6FTG0"/>
<dbReference type="InterPro" id="IPR000700">
    <property type="entry name" value="PAS-assoc_C"/>
</dbReference>
<evidence type="ECO:0000256" key="6">
    <source>
        <dbReference type="ARBA" id="ARBA00022679"/>
    </source>
</evidence>
<dbReference type="PANTHER" id="PTHR43065">
    <property type="entry name" value="SENSOR HISTIDINE KINASE"/>
    <property type="match status" value="1"/>
</dbReference>
<dbReference type="SUPFAM" id="SSF47384">
    <property type="entry name" value="Homodimeric domain of signal transducing histidine kinase"/>
    <property type="match status" value="1"/>
</dbReference>
<feature type="domain" description="Histidine kinase" evidence="14">
    <location>
        <begin position="359"/>
        <end position="566"/>
    </location>
</feature>
<keyword evidence="13" id="KW-0472">Membrane</keyword>
<evidence type="ECO:0000259" key="14">
    <source>
        <dbReference type="PROSITE" id="PS50109"/>
    </source>
</evidence>
<reference evidence="16" key="1">
    <citation type="submission" date="2022-12" db="EMBL/GenBank/DDBJ databases">
        <title>Reference genome sequencing for broad-spectrum identification of bacterial and archaeal isolates by mass spectrometry.</title>
        <authorList>
            <person name="Sekiguchi Y."/>
            <person name="Tourlousse D.M."/>
        </authorList>
    </citation>
    <scope>NUCLEOTIDE SEQUENCE</scope>
    <source>
        <strain evidence="16">ASRB1</strain>
    </source>
</reference>
<keyword evidence="8" id="KW-0547">Nucleotide-binding</keyword>
<dbReference type="InterPro" id="IPR029151">
    <property type="entry name" value="Sensor-like_sf"/>
</dbReference>